<comment type="caution">
    <text evidence="3">The sequence shown here is derived from an EMBL/GenBank/DDBJ whole genome shotgun (WGS) entry which is preliminary data.</text>
</comment>
<accession>A0AAV7YCH1</accession>
<reference evidence="3" key="1">
    <citation type="submission" date="2022-08" db="EMBL/GenBank/DDBJ databases">
        <title>Novel sulphate-reducing endosymbionts in the free-living metamonad Anaeramoeba.</title>
        <authorList>
            <person name="Jerlstrom-Hultqvist J."/>
            <person name="Cepicka I."/>
            <person name="Gallot-Lavallee L."/>
            <person name="Salas-Leiva D."/>
            <person name="Curtis B.A."/>
            <person name="Zahonova K."/>
            <person name="Pipaliya S."/>
            <person name="Dacks J."/>
            <person name="Roger A.J."/>
        </authorList>
    </citation>
    <scope>NUCLEOTIDE SEQUENCE</scope>
    <source>
        <strain evidence="3">Busselton2</strain>
    </source>
</reference>
<keyword evidence="3" id="KW-0418">Kinase</keyword>
<dbReference type="PROSITE" id="PS51707">
    <property type="entry name" value="CYTH"/>
    <property type="match status" value="1"/>
</dbReference>
<feature type="compositionally biased region" description="Basic and acidic residues" evidence="1">
    <location>
        <begin position="314"/>
        <end position="359"/>
    </location>
</feature>
<dbReference type="AlphaFoldDB" id="A0AAV7YCH1"/>
<feature type="region of interest" description="Disordered" evidence="1">
    <location>
        <begin position="286"/>
        <end position="366"/>
    </location>
</feature>
<dbReference type="GO" id="GO:0016301">
    <property type="term" value="F:kinase activity"/>
    <property type="evidence" value="ECO:0007669"/>
    <property type="project" value="UniProtKB-KW"/>
</dbReference>
<organism evidence="3 4">
    <name type="scientific">Anaeramoeba flamelloides</name>
    <dbReference type="NCBI Taxonomy" id="1746091"/>
    <lineage>
        <taxon>Eukaryota</taxon>
        <taxon>Metamonada</taxon>
        <taxon>Anaeramoebidae</taxon>
        <taxon>Anaeramoeba</taxon>
    </lineage>
</organism>
<evidence type="ECO:0000256" key="1">
    <source>
        <dbReference type="SAM" id="MobiDB-lite"/>
    </source>
</evidence>
<keyword evidence="3" id="KW-0808">Transferase</keyword>
<dbReference type="InterPro" id="IPR006083">
    <property type="entry name" value="PRK/URK"/>
</dbReference>
<dbReference type="PANTHER" id="PTHR10285">
    <property type="entry name" value="URIDINE KINASE"/>
    <property type="match status" value="1"/>
</dbReference>
<proteinExistence type="predicted"/>
<dbReference type="InterPro" id="IPR033469">
    <property type="entry name" value="CYTH-like_dom_sf"/>
</dbReference>
<dbReference type="PRINTS" id="PR00988">
    <property type="entry name" value="URIDINKINASE"/>
</dbReference>
<sequence>MAFYKWTMGKSYSIDDIQQINMKVTEKEKGLFKMSKFKDPLYFEEGFFYLVKAIQKLQSTITDRPVLVAISGPSGAGKTTLANKILDFFSKATSLSMDNYLDTSKHVIDENFDDYRLVDFDLLKKNLKELIEGKETKTPLYDFRKSGRYAYETTKCKAGGIVLLEGIYALHDQIRQFFDFRIFISGGVHYDLVKRIARDISRTGQTPKESFQQISETVYPMYKAFVEPTIKYAHLKILNRFNPFAALLNPTYTLKTTEKVTEEAILKILGLDEKYKPKYTQYNDIYIRPPSDIESDEESNSDNNSDSNSENQENNEKKNEKNEKNEKNKNNEKKEKNEKKKDKNTEKKEIKNKKNDRLQVKKKKLNRYNSFGGRKSSFVKDYIRVRNNISSGTYEVQFSQILQQDDFIITPTLDFEVSVKILSGLLSLGYHIDATIKRKLKRFSNGEITIDVDTFVQMKNITYVQIKGKKRETVQEIGNLLGLEGKYVRKSYIELYFDYTEEKIKTRELKKIKKKKKN</sequence>
<feature type="domain" description="CYTH" evidence="2">
    <location>
        <begin position="330"/>
        <end position="498"/>
    </location>
</feature>
<gene>
    <name evidence="3" type="ORF">M0812_28703</name>
</gene>
<dbReference type="Proteomes" id="UP001146793">
    <property type="component" value="Unassembled WGS sequence"/>
</dbReference>
<dbReference type="GO" id="GO:0005524">
    <property type="term" value="F:ATP binding"/>
    <property type="evidence" value="ECO:0007669"/>
    <property type="project" value="InterPro"/>
</dbReference>
<evidence type="ECO:0000259" key="2">
    <source>
        <dbReference type="PROSITE" id="PS51707"/>
    </source>
</evidence>
<evidence type="ECO:0000313" key="4">
    <source>
        <dbReference type="Proteomes" id="UP001146793"/>
    </source>
</evidence>
<dbReference type="InterPro" id="IPR027417">
    <property type="entry name" value="P-loop_NTPase"/>
</dbReference>
<evidence type="ECO:0000313" key="3">
    <source>
        <dbReference type="EMBL" id="KAJ3426251.1"/>
    </source>
</evidence>
<dbReference type="EMBL" id="JANTQA010000070">
    <property type="protein sequence ID" value="KAJ3426251.1"/>
    <property type="molecule type" value="Genomic_DNA"/>
</dbReference>
<name>A0AAV7YCH1_9EUKA</name>
<dbReference type="Gene3D" id="3.40.50.300">
    <property type="entry name" value="P-loop containing nucleotide triphosphate hydrolases"/>
    <property type="match status" value="1"/>
</dbReference>
<dbReference type="Pfam" id="PF00485">
    <property type="entry name" value="PRK"/>
    <property type="match status" value="1"/>
</dbReference>
<protein>
    <submittedName>
        <fullName evidence="3">Uridine-cytidine kinase c</fullName>
    </submittedName>
</protein>
<dbReference type="InterPro" id="IPR023577">
    <property type="entry name" value="CYTH_domain"/>
</dbReference>
<dbReference type="CDD" id="cd02028">
    <property type="entry name" value="UMPK_like"/>
    <property type="match status" value="1"/>
</dbReference>
<dbReference type="SUPFAM" id="SSF55154">
    <property type="entry name" value="CYTH-like phosphatases"/>
    <property type="match status" value="1"/>
</dbReference>
<dbReference type="GO" id="GO:0016462">
    <property type="term" value="F:pyrophosphatase activity"/>
    <property type="evidence" value="ECO:0007669"/>
    <property type="project" value="UniProtKB-ARBA"/>
</dbReference>
<feature type="compositionally biased region" description="Low complexity" evidence="1">
    <location>
        <begin position="301"/>
        <end position="312"/>
    </location>
</feature>
<dbReference type="SUPFAM" id="SSF52540">
    <property type="entry name" value="P-loop containing nucleoside triphosphate hydrolases"/>
    <property type="match status" value="1"/>
</dbReference>